<keyword evidence="1" id="KW-1185">Reference proteome</keyword>
<accession>A0A915J522</accession>
<name>A0A915J522_ROMCU</name>
<organism evidence="1 2">
    <name type="scientific">Romanomermis culicivorax</name>
    <name type="common">Nematode worm</name>
    <dbReference type="NCBI Taxonomy" id="13658"/>
    <lineage>
        <taxon>Eukaryota</taxon>
        <taxon>Metazoa</taxon>
        <taxon>Ecdysozoa</taxon>
        <taxon>Nematoda</taxon>
        <taxon>Enoplea</taxon>
        <taxon>Dorylaimia</taxon>
        <taxon>Mermithida</taxon>
        <taxon>Mermithoidea</taxon>
        <taxon>Mermithidae</taxon>
        <taxon>Romanomermis</taxon>
    </lineage>
</organism>
<dbReference type="Proteomes" id="UP000887565">
    <property type="component" value="Unplaced"/>
</dbReference>
<dbReference type="AlphaFoldDB" id="A0A915J522"/>
<protein>
    <submittedName>
        <fullName evidence="2">Cubilin</fullName>
    </submittedName>
</protein>
<evidence type="ECO:0000313" key="1">
    <source>
        <dbReference type="Proteomes" id="UP000887565"/>
    </source>
</evidence>
<evidence type="ECO:0000313" key="2">
    <source>
        <dbReference type="WBParaSite" id="nRc.2.0.1.t20817-RA"/>
    </source>
</evidence>
<reference evidence="2" key="1">
    <citation type="submission" date="2022-11" db="UniProtKB">
        <authorList>
            <consortium name="WormBaseParasite"/>
        </authorList>
    </citation>
    <scope>IDENTIFICATION</scope>
</reference>
<proteinExistence type="predicted"/>
<dbReference type="WBParaSite" id="nRc.2.0.1.t20817-RA">
    <property type="protein sequence ID" value="nRc.2.0.1.t20817-RA"/>
    <property type="gene ID" value="nRc.2.0.1.g20817"/>
</dbReference>
<sequence length="76" mass="8401">QIGAGILTFAYWKSKSGPSFKVCGRKPPGYPNALDCGWYMAPKTFQGQQWIVFVAQVSDRNSLVAIDDIQYRASIG</sequence>